<dbReference type="InterPro" id="IPR038633">
    <property type="entry name" value="Rpn13/ADRM1_Pru_sf"/>
</dbReference>
<keyword evidence="3" id="KW-0963">Cytoplasm</keyword>
<evidence type="ECO:0000256" key="5">
    <source>
        <dbReference type="ARBA" id="ARBA00023242"/>
    </source>
</evidence>
<keyword evidence="4" id="KW-0647">Proteasome</keyword>
<dbReference type="PROSITE" id="PS51917">
    <property type="entry name" value="PRU"/>
    <property type="match status" value="1"/>
</dbReference>
<dbReference type="GO" id="GO:0070628">
    <property type="term" value="F:proteasome binding"/>
    <property type="evidence" value="ECO:0007669"/>
    <property type="project" value="TreeGrafter"/>
</dbReference>
<proteinExistence type="predicted"/>
<dbReference type="GO" id="GO:0005737">
    <property type="term" value="C:cytoplasm"/>
    <property type="evidence" value="ECO:0007669"/>
    <property type="project" value="UniProtKB-SubCell"/>
</dbReference>
<evidence type="ECO:0000256" key="1">
    <source>
        <dbReference type="ARBA" id="ARBA00004123"/>
    </source>
</evidence>
<evidence type="ECO:0000259" key="7">
    <source>
        <dbReference type="PROSITE" id="PS51917"/>
    </source>
</evidence>
<feature type="region of interest" description="Disordered" evidence="6">
    <location>
        <begin position="152"/>
        <end position="205"/>
    </location>
</feature>
<evidence type="ECO:0000256" key="3">
    <source>
        <dbReference type="ARBA" id="ARBA00022490"/>
    </source>
</evidence>
<comment type="caution">
    <text evidence="8">The sequence shown here is derived from an EMBL/GenBank/DDBJ whole genome shotgun (WGS) entry which is preliminary data.</text>
</comment>
<dbReference type="InterPro" id="IPR006773">
    <property type="entry name" value="Rpn13/ADRM1"/>
</dbReference>
<dbReference type="Proteomes" id="UP001166286">
    <property type="component" value="Unassembled WGS sequence"/>
</dbReference>
<dbReference type="EMBL" id="JAFEKC020000018">
    <property type="protein sequence ID" value="KAK0509503.1"/>
    <property type="molecule type" value="Genomic_DNA"/>
</dbReference>
<comment type="subcellular location">
    <subcellularLocation>
        <location evidence="2">Cytoplasm</location>
    </subcellularLocation>
    <subcellularLocation>
        <location evidence="1">Nucleus</location>
    </subcellularLocation>
</comment>
<evidence type="ECO:0000256" key="4">
    <source>
        <dbReference type="ARBA" id="ARBA00022942"/>
    </source>
</evidence>
<dbReference type="PANTHER" id="PTHR12225:SF0">
    <property type="entry name" value="PROTEASOMAL UBIQUITIN RECEPTOR ADRM1"/>
    <property type="match status" value="1"/>
</dbReference>
<dbReference type="InterPro" id="IPR044868">
    <property type="entry name" value="Rpn13/ADRM1_Pru"/>
</dbReference>
<dbReference type="GO" id="GO:0005634">
    <property type="term" value="C:nucleus"/>
    <property type="evidence" value="ECO:0007669"/>
    <property type="project" value="UniProtKB-SubCell"/>
</dbReference>
<dbReference type="AlphaFoldDB" id="A0AA39UZ35"/>
<accession>A0AA39UZ35</accession>
<dbReference type="Pfam" id="PF04683">
    <property type="entry name" value="Rpn13_ADRM1_Pru"/>
    <property type="match status" value="1"/>
</dbReference>
<sequence>MSISPIITFRAGMCDPDTSTSPHKVIPKPTAGYLYLYEEDGLIHFCWRHRNALMSEPELDLVMVPSDGVFKPYTGPDSNSASATKSPTNGRIFVLKFSSSTQRHLFWLQSKSQHPQGDSSWFSPRDLKIGSIVNSLLQGEEVNVQEEVANISNERGDGGDETMEDAAPEGHGDVQGNFGSGDPFIGDPGEEGEEAREGGADGGRA</sequence>
<dbReference type="GO" id="GO:0061133">
    <property type="term" value="F:endopeptidase activator activity"/>
    <property type="evidence" value="ECO:0007669"/>
    <property type="project" value="TreeGrafter"/>
</dbReference>
<keyword evidence="9" id="KW-1185">Reference proteome</keyword>
<keyword evidence="5" id="KW-0539">Nucleus</keyword>
<name>A0AA39UZ35_9LECA</name>
<dbReference type="PANTHER" id="PTHR12225">
    <property type="entry name" value="ADHESION REGULATING MOLECULE 1 110 KDA CELL MEMBRANE GLYCOPROTEIN"/>
    <property type="match status" value="1"/>
</dbReference>
<reference evidence="8" key="1">
    <citation type="submission" date="2023-03" db="EMBL/GenBank/DDBJ databases">
        <title>Complete genome of Cladonia borealis.</title>
        <authorList>
            <person name="Park H."/>
        </authorList>
    </citation>
    <scope>NUCLEOTIDE SEQUENCE</scope>
    <source>
        <strain evidence="8">ANT050790</strain>
    </source>
</reference>
<evidence type="ECO:0000256" key="6">
    <source>
        <dbReference type="SAM" id="MobiDB-lite"/>
    </source>
</evidence>
<protein>
    <recommendedName>
        <fullName evidence="7">Pru domain-containing protein</fullName>
    </recommendedName>
</protein>
<feature type="compositionally biased region" description="Basic and acidic residues" evidence="6">
    <location>
        <begin position="195"/>
        <end position="205"/>
    </location>
</feature>
<evidence type="ECO:0000256" key="2">
    <source>
        <dbReference type="ARBA" id="ARBA00004496"/>
    </source>
</evidence>
<dbReference type="GO" id="GO:0008541">
    <property type="term" value="C:proteasome regulatory particle, lid subcomplex"/>
    <property type="evidence" value="ECO:0007669"/>
    <property type="project" value="TreeGrafter"/>
</dbReference>
<dbReference type="Gene3D" id="2.30.29.70">
    <property type="entry name" value="Proteasomal ubiquitin receptor Rpn13/ADRM1"/>
    <property type="match status" value="1"/>
</dbReference>
<evidence type="ECO:0000313" key="8">
    <source>
        <dbReference type="EMBL" id="KAK0509503.1"/>
    </source>
</evidence>
<gene>
    <name evidence="8" type="ORF">JMJ35_007897</name>
</gene>
<organism evidence="8 9">
    <name type="scientific">Cladonia borealis</name>
    <dbReference type="NCBI Taxonomy" id="184061"/>
    <lineage>
        <taxon>Eukaryota</taxon>
        <taxon>Fungi</taxon>
        <taxon>Dikarya</taxon>
        <taxon>Ascomycota</taxon>
        <taxon>Pezizomycotina</taxon>
        <taxon>Lecanoromycetes</taxon>
        <taxon>OSLEUM clade</taxon>
        <taxon>Lecanoromycetidae</taxon>
        <taxon>Lecanorales</taxon>
        <taxon>Lecanorineae</taxon>
        <taxon>Cladoniaceae</taxon>
        <taxon>Cladonia</taxon>
    </lineage>
</organism>
<feature type="domain" description="Pru" evidence="7">
    <location>
        <begin position="1"/>
        <end position="140"/>
    </location>
</feature>
<evidence type="ECO:0000313" key="9">
    <source>
        <dbReference type="Proteomes" id="UP001166286"/>
    </source>
</evidence>